<feature type="transmembrane region" description="Helical" evidence="10">
    <location>
        <begin position="179"/>
        <end position="199"/>
    </location>
</feature>
<comment type="subcellular location">
    <subcellularLocation>
        <location evidence="2">Membrane</location>
    </subcellularLocation>
</comment>
<dbReference type="SUPFAM" id="SSF55874">
    <property type="entry name" value="ATPase domain of HSP90 chaperone/DNA topoisomerase II/histidine kinase"/>
    <property type="match status" value="1"/>
</dbReference>
<dbReference type="InterPro" id="IPR036890">
    <property type="entry name" value="HATPase_C_sf"/>
</dbReference>
<dbReference type="SMART" id="SM00304">
    <property type="entry name" value="HAMP"/>
    <property type="match status" value="1"/>
</dbReference>
<name>A0A5M6CHH3_9BACT</name>
<dbReference type="InterPro" id="IPR003661">
    <property type="entry name" value="HisK_dim/P_dom"/>
</dbReference>
<evidence type="ECO:0000256" key="6">
    <source>
        <dbReference type="ARBA" id="ARBA00022692"/>
    </source>
</evidence>
<dbReference type="PANTHER" id="PTHR45436">
    <property type="entry name" value="SENSOR HISTIDINE KINASE YKOH"/>
    <property type="match status" value="1"/>
</dbReference>
<keyword evidence="14" id="KW-1185">Reference proteome</keyword>
<evidence type="ECO:0000256" key="8">
    <source>
        <dbReference type="ARBA" id="ARBA00022989"/>
    </source>
</evidence>
<dbReference type="EC" id="2.7.13.3" evidence="3"/>
<dbReference type="SMART" id="SM00387">
    <property type="entry name" value="HATPase_c"/>
    <property type="match status" value="1"/>
</dbReference>
<dbReference type="Gene3D" id="3.30.565.10">
    <property type="entry name" value="Histidine kinase-like ATPase, C-terminal domain"/>
    <property type="match status" value="1"/>
</dbReference>
<evidence type="ECO:0000256" key="7">
    <source>
        <dbReference type="ARBA" id="ARBA00022777"/>
    </source>
</evidence>
<feature type="transmembrane region" description="Helical" evidence="10">
    <location>
        <begin position="30"/>
        <end position="50"/>
    </location>
</feature>
<dbReference type="Proteomes" id="UP000323632">
    <property type="component" value="Unassembled WGS sequence"/>
</dbReference>
<dbReference type="SMART" id="SM00388">
    <property type="entry name" value="HisKA"/>
    <property type="match status" value="1"/>
</dbReference>
<dbReference type="Gene3D" id="1.10.287.130">
    <property type="match status" value="1"/>
</dbReference>
<evidence type="ECO:0000256" key="2">
    <source>
        <dbReference type="ARBA" id="ARBA00004370"/>
    </source>
</evidence>
<keyword evidence="4" id="KW-0597">Phosphoprotein</keyword>
<dbReference type="PROSITE" id="PS50109">
    <property type="entry name" value="HIS_KIN"/>
    <property type="match status" value="1"/>
</dbReference>
<dbReference type="AlphaFoldDB" id="A0A5M6CHH3"/>
<proteinExistence type="predicted"/>
<dbReference type="SUPFAM" id="SSF158472">
    <property type="entry name" value="HAMP domain-like"/>
    <property type="match status" value="1"/>
</dbReference>
<dbReference type="GO" id="GO:0005886">
    <property type="term" value="C:plasma membrane"/>
    <property type="evidence" value="ECO:0007669"/>
    <property type="project" value="TreeGrafter"/>
</dbReference>
<comment type="caution">
    <text evidence="13">The sequence shown here is derived from an EMBL/GenBank/DDBJ whole genome shotgun (WGS) entry which is preliminary data.</text>
</comment>
<dbReference type="InterPro" id="IPR008358">
    <property type="entry name" value="Sig_transdc_His_kin/Pase_MprB"/>
</dbReference>
<dbReference type="Pfam" id="PF00512">
    <property type="entry name" value="HisKA"/>
    <property type="match status" value="1"/>
</dbReference>
<evidence type="ECO:0000313" key="13">
    <source>
        <dbReference type="EMBL" id="KAA5532599.1"/>
    </source>
</evidence>
<sequence>MSLNLSGRGLAAGTISESIRNLPLRYKLTWGYTIVFTLFFAIGFTTVYIISEKYRKEEFYQRLEDRMHTTYKILVQVDQISQELLKIFDRNTINRLSDEKILLFDADGNVIYNSIDDTKIAYSKVILKRLMNGEGRIEMTDGKYELLALQFMNDKQVFYGITKAHDRFGKRKIAFLKNALIVIFFTVTPLLILTCLWLSRVIMQPISRLTKDIATISPKDLSVRISESRSKDEISILTDKFNELLDKVESAFKFQYHFVHHASHELKTPLSVMMSNAEGALADGNVEALKKSMEFQKHNLMEVSYIINAMLEISKTENQINDIFSGPIRVDELLFECIDEISYLDTHLQIDFIFSHKIEDSEMLTIKGNSRMLKIAFMNLLKNAMNFAVSNPVIEVLPVEDKLLLRFSNDGAIIPVSDRLKLFTHFFRGDNSKDKKGFGLGLVLVQRIISLHNGEISYCVSEDGKNYFVVGFPIS</sequence>
<keyword evidence="6 10" id="KW-0812">Transmembrane</keyword>
<dbReference type="InterPro" id="IPR003594">
    <property type="entry name" value="HATPase_dom"/>
</dbReference>
<feature type="domain" description="Histidine kinase" evidence="11">
    <location>
        <begin position="261"/>
        <end position="475"/>
    </location>
</feature>
<dbReference type="PROSITE" id="PS50885">
    <property type="entry name" value="HAMP"/>
    <property type="match status" value="1"/>
</dbReference>
<gene>
    <name evidence="13" type="ORF">F0919_17610</name>
</gene>
<keyword evidence="5" id="KW-0808">Transferase</keyword>
<dbReference type="EMBL" id="VWSH01000004">
    <property type="protein sequence ID" value="KAA5532599.1"/>
    <property type="molecule type" value="Genomic_DNA"/>
</dbReference>
<evidence type="ECO:0000256" key="10">
    <source>
        <dbReference type="SAM" id="Phobius"/>
    </source>
</evidence>
<dbReference type="InterPro" id="IPR036097">
    <property type="entry name" value="HisK_dim/P_sf"/>
</dbReference>
<accession>A0A5M6CHH3</accession>
<evidence type="ECO:0000256" key="5">
    <source>
        <dbReference type="ARBA" id="ARBA00022679"/>
    </source>
</evidence>
<dbReference type="Pfam" id="PF02518">
    <property type="entry name" value="HATPase_c"/>
    <property type="match status" value="1"/>
</dbReference>
<dbReference type="PANTHER" id="PTHR45436:SF5">
    <property type="entry name" value="SENSOR HISTIDINE KINASE TRCS"/>
    <property type="match status" value="1"/>
</dbReference>
<dbReference type="SUPFAM" id="SSF47384">
    <property type="entry name" value="Homodimeric domain of signal transducing histidine kinase"/>
    <property type="match status" value="1"/>
</dbReference>
<dbReference type="InterPro" id="IPR003660">
    <property type="entry name" value="HAMP_dom"/>
</dbReference>
<comment type="catalytic activity">
    <reaction evidence="1">
        <text>ATP + protein L-histidine = ADP + protein N-phospho-L-histidine.</text>
        <dbReference type="EC" id="2.7.13.3"/>
    </reaction>
</comment>
<evidence type="ECO:0000259" key="12">
    <source>
        <dbReference type="PROSITE" id="PS50885"/>
    </source>
</evidence>
<dbReference type="Pfam" id="PF00672">
    <property type="entry name" value="HAMP"/>
    <property type="match status" value="1"/>
</dbReference>
<dbReference type="RefSeq" id="WP_150034102.1">
    <property type="nucleotide sequence ID" value="NZ_VWSH01000004.1"/>
</dbReference>
<dbReference type="InterPro" id="IPR050428">
    <property type="entry name" value="TCS_sensor_his_kinase"/>
</dbReference>
<dbReference type="CDD" id="cd00082">
    <property type="entry name" value="HisKA"/>
    <property type="match status" value="1"/>
</dbReference>
<evidence type="ECO:0000256" key="9">
    <source>
        <dbReference type="ARBA" id="ARBA00023012"/>
    </source>
</evidence>
<dbReference type="GO" id="GO:0000155">
    <property type="term" value="F:phosphorelay sensor kinase activity"/>
    <property type="evidence" value="ECO:0007669"/>
    <property type="project" value="InterPro"/>
</dbReference>
<evidence type="ECO:0000256" key="3">
    <source>
        <dbReference type="ARBA" id="ARBA00012438"/>
    </source>
</evidence>
<dbReference type="InterPro" id="IPR005467">
    <property type="entry name" value="His_kinase_dom"/>
</dbReference>
<keyword evidence="9" id="KW-0902">Two-component regulatory system</keyword>
<evidence type="ECO:0000256" key="4">
    <source>
        <dbReference type="ARBA" id="ARBA00022553"/>
    </source>
</evidence>
<reference evidence="13 14" key="1">
    <citation type="submission" date="2019-09" db="EMBL/GenBank/DDBJ databases">
        <title>Genome sequence and assembly of Taibaiella sp.</title>
        <authorList>
            <person name="Chhetri G."/>
        </authorList>
    </citation>
    <scope>NUCLEOTIDE SEQUENCE [LARGE SCALE GENOMIC DNA]</scope>
    <source>
        <strain evidence="13 14">KVB11</strain>
    </source>
</reference>
<evidence type="ECO:0000256" key="1">
    <source>
        <dbReference type="ARBA" id="ARBA00000085"/>
    </source>
</evidence>
<protein>
    <recommendedName>
        <fullName evidence="3">histidine kinase</fullName>
        <ecNumber evidence="3">2.7.13.3</ecNumber>
    </recommendedName>
</protein>
<dbReference type="PRINTS" id="PR01780">
    <property type="entry name" value="LANTIREGPROT"/>
</dbReference>
<feature type="domain" description="HAMP" evidence="12">
    <location>
        <begin position="200"/>
        <end position="253"/>
    </location>
</feature>
<evidence type="ECO:0000313" key="14">
    <source>
        <dbReference type="Proteomes" id="UP000323632"/>
    </source>
</evidence>
<organism evidence="13 14">
    <name type="scientific">Taibaiella lutea</name>
    <dbReference type="NCBI Taxonomy" id="2608001"/>
    <lineage>
        <taxon>Bacteria</taxon>
        <taxon>Pseudomonadati</taxon>
        <taxon>Bacteroidota</taxon>
        <taxon>Chitinophagia</taxon>
        <taxon>Chitinophagales</taxon>
        <taxon>Chitinophagaceae</taxon>
        <taxon>Taibaiella</taxon>
    </lineage>
</organism>
<dbReference type="Gene3D" id="6.10.340.10">
    <property type="match status" value="1"/>
</dbReference>
<keyword evidence="7" id="KW-0418">Kinase</keyword>
<dbReference type="CDD" id="cd06225">
    <property type="entry name" value="HAMP"/>
    <property type="match status" value="1"/>
</dbReference>
<keyword evidence="10" id="KW-0472">Membrane</keyword>
<keyword evidence="8 10" id="KW-1133">Transmembrane helix</keyword>
<evidence type="ECO:0000259" key="11">
    <source>
        <dbReference type="PROSITE" id="PS50109"/>
    </source>
</evidence>